<feature type="domain" description="PWWP" evidence="2">
    <location>
        <begin position="121"/>
        <end position="204"/>
    </location>
</feature>
<reference evidence="4" key="1">
    <citation type="submission" date="2020-06" db="EMBL/GenBank/DDBJ databases">
        <title>A chromosome-scale genome assembly of Talaromyces rugulosus W13939.</title>
        <authorList>
            <person name="Wang B."/>
            <person name="Guo L."/>
            <person name="Ye K."/>
            <person name="Wang L."/>
        </authorList>
    </citation>
    <scope>NUCLEOTIDE SEQUENCE [LARGE SCALE GENOMIC DNA]</scope>
    <source>
        <strain evidence="4">W13939</strain>
    </source>
</reference>
<dbReference type="InterPro" id="IPR026093">
    <property type="entry name" value="MGARP"/>
</dbReference>
<feature type="region of interest" description="Disordered" evidence="1">
    <location>
        <begin position="267"/>
        <end position="381"/>
    </location>
</feature>
<dbReference type="OrthoDB" id="62853at2759"/>
<dbReference type="InterPro" id="IPR035441">
    <property type="entry name" value="TFIIS/LEDGF_dom_sf"/>
</dbReference>
<feature type="region of interest" description="Disordered" evidence="1">
    <location>
        <begin position="466"/>
        <end position="571"/>
    </location>
</feature>
<organism evidence="3 4">
    <name type="scientific">Talaromyces rugulosus</name>
    <name type="common">Penicillium rugulosum</name>
    <dbReference type="NCBI Taxonomy" id="121627"/>
    <lineage>
        <taxon>Eukaryota</taxon>
        <taxon>Fungi</taxon>
        <taxon>Dikarya</taxon>
        <taxon>Ascomycota</taxon>
        <taxon>Pezizomycotina</taxon>
        <taxon>Eurotiomycetes</taxon>
        <taxon>Eurotiomycetidae</taxon>
        <taxon>Eurotiales</taxon>
        <taxon>Trichocomaceae</taxon>
        <taxon>Talaromyces</taxon>
        <taxon>Talaromyces sect. Islandici</taxon>
    </lineage>
</organism>
<dbReference type="KEGG" id="trg:TRUGW13939_01145"/>
<name>A0A7H8QK53_TALRU</name>
<proteinExistence type="predicted"/>
<feature type="compositionally biased region" description="Basic and acidic residues" evidence="1">
    <location>
        <begin position="267"/>
        <end position="276"/>
    </location>
</feature>
<evidence type="ECO:0000313" key="3">
    <source>
        <dbReference type="EMBL" id="QKX54062.1"/>
    </source>
</evidence>
<dbReference type="PROSITE" id="PS50812">
    <property type="entry name" value="PWWP"/>
    <property type="match status" value="1"/>
</dbReference>
<evidence type="ECO:0000259" key="2">
    <source>
        <dbReference type="PROSITE" id="PS50812"/>
    </source>
</evidence>
<dbReference type="InterPro" id="IPR000313">
    <property type="entry name" value="PWWP_dom"/>
</dbReference>
<evidence type="ECO:0000256" key="1">
    <source>
        <dbReference type="SAM" id="MobiDB-lite"/>
    </source>
</evidence>
<dbReference type="Proteomes" id="UP000509510">
    <property type="component" value="Chromosome I"/>
</dbReference>
<protein>
    <recommendedName>
        <fullName evidence="2">PWWP domain-containing protein</fullName>
    </recommendedName>
</protein>
<dbReference type="SUPFAM" id="SSF47676">
    <property type="entry name" value="Conserved domain common to transcription factors TFIIS, elongin A, CRSP70"/>
    <property type="match status" value="1"/>
</dbReference>
<dbReference type="InterPro" id="IPR035503">
    <property type="entry name" value="IOC4-like_PWWP"/>
</dbReference>
<feature type="compositionally biased region" description="Low complexity" evidence="1">
    <location>
        <begin position="319"/>
        <end position="341"/>
    </location>
</feature>
<keyword evidence="4" id="KW-1185">Reference proteome</keyword>
<feature type="region of interest" description="Disordered" evidence="1">
    <location>
        <begin position="1"/>
        <end position="116"/>
    </location>
</feature>
<feature type="compositionally biased region" description="Basic and acidic residues" evidence="1">
    <location>
        <begin position="18"/>
        <end position="27"/>
    </location>
</feature>
<feature type="compositionally biased region" description="Basic and acidic residues" evidence="1">
    <location>
        <begin position="367"/>
        <end position="381"/>
    </location>
</feature>
<evidence type="ECO:0000313" key="4">
    <source>
        <dbReference type="Proteomes" id="UP000509510"/>
    </source>
</evidence>
<dbReference type="GO" id="GO:0005739">
    <property type="term" value="C:mitochondrion"/>
    <property type="evidence" value="ECO:0007669"/>
    <property type="project" value="InterPro"/>
</dbReference>
<feature type="compositionally biased region" description="Basic and acidic residues" evidence="1">
    <location>
        <begin position="308"/>
        <end position="318"/>
    </location>
</feature>
<feature type="compositionally biased region" description="Basic and acidic residues" evidence="1">
    <location>
        <begin position="503"/>
        <end position="522"/>
    </location>
</feature>
<dbReference type="EMBL" id="CP055898">
    <property type="protein sequence ID" value="QKX54062.1"/>
    <property type="molecule type" value="Genomic_DNA"/>
</dbReference>
<sequence>MSTESPAVSAVAANAGDSRPEAAEPKPEPTSNEAPVDQDNGKPSAGEDQAEDQKKPDDTAAAEPAEVNGKDTDTVDGQVANGTPSAKSSAAKRKSTGGASSAKKLNKKKSSQRITHLDAQPGEYYLARLKSFPPWPSIICDEEMLPQSLLSTRPVTTKQADGTYKENYADGGKRAYDRTFPIMFLETNEFAWVPNTDLTSLDPESCKDVSEKGKQKQLIAAYKVAAEGHELQHFKTLLADHQRAVQQEFMDREAAAAEKAALKAEKEAAKEAAKEEKKKKRKSTAAEADAETADGDSKKAKATKKRKKDTESDAEGVKPSKTPKTTPKLKLTTPKDPSATAKETKKSKKSAKPSEERTVTPPPPETPKLDPKEAKEKKQKEILFIRHRLQKGFLSREEAPKEEEMEAMAGFFTRLESHGEIEVSIIRETKIQKVLRAILKLSSIPKDEQYSFKKRAVDILSSWKNLLDSDIPSAKPGQAKTNGVDKEKDDSANPESEVPAKAISEEAKEEPQETKEPTKEGVESAEDKDEPMPDAESGEKAKTDLEQPGKDDSEAVAKDEKEAAVTDATPA</sequence>
<dbReference type="RefSeq" id="XP_035340241.1">
    <property type="nucleotide sequence ID" value="XM_035484348.1"/>
</dbReference>
<dbReference type="Gene3D" id="2.30.30.140">
    <property type="match status" value="1"/>
</dbReference>
<dbReference type="PANTHER" id="PTHR22910:SF6">
    <property type="entry name" value="PROTEIN MGARP"/>
    <property type="match status" value="1"/>
</dbReference>
<feature type="compositionally biased region" description="Basic and acidic residues" evidence="1">
    <location>
        <begin position="537"/>
        <end position="564"/>
    </location>
</feature>
<dbReference type="GeneID" id="55988658"/>
<dbReference type="Pfam" id="PF00855">
    <property type="entry name" value="PWWP"/>
    <property type="match status" value="1"/>
</dbReference>
<accession>A0A7H8QK53</accession>
<dbReference type="AlphaFoldDB" id="A0A7H8QK53"/>
<dbReference type="SUPFAM" id="SSF63748">
    <property type="entry name" value="Tudor/PWWP/MBT"/>
    <property type="match status" value="1"/>
</dbReference>
<gene>
    <name evidence="3" type="ORF">TRUGW13939_01145</name>
</gene>
<dbReference type="PANTHER" id="PTHR22910">
    <property type="entry name" value="PROTEIN MGARP"/>
    <property type="match status" value="1"/>
</dbReference>
<dbReference type="CDD" id="cd05840">
    <property type="entry name" value="PWWP_ScIOC4-like"/>
    <property type="match status" value="1"/>
</dbReference>
<feature type="compositionally biased region" description="Acidic residues" evidence="1">
    <location>
        <begin position="523"/>
        <end position="533"/>
    </location>
</feature>
<dbReference type="SMART" id="SM00293">
    <property type="entry name" value="PWWP"/>
    <property type="match status" value="1"/>
</dbReference>